<organism evidence="5 6">
    <name type="scientific">Eubacterium aggregans</name>
    <dbReference type="NCBI Taxonomy" id="81409"/>
    <lineage>
        <taxon>Bacteria</taxon>
        <taxon>Bacillati</taxon>
        <taxon>Bacillota</taxon>
        <taxon>Clostridia</taxon>
        <taxon>Eubacteriales</taxon>
        <taxon>Eubacteriaceae</taxon>
        <taxon>Eubacterium</taxon>
    </lineage>
</organism>
<dbReference type="InterPro" id="IPR000489">
    <property type="entry name" value="Pterin-binding_dom"/>
</dbReference>
<comment type="similarity">
    <text evidence="1">Belongs to the vitamin-B12 dependent methionine synthase family.</text>
</comment>
<dbReference type="EMBL" id="FNRK01000016">
    <property type="protein sequence ID" value="SEA60818.1"/>
    <property type="molecule type" value="Genomic_DNA"/>
</dbReference>
<dbReference type="SUPFAM" id="SSF51717">
    <property type="entry name" value="Dihydropteroate synthetase-like"/>
    <property type="match status" value="1"/>
</dbReference>
<dbReference type="Gene3D" id="3.20.20.20">
    <property type="entry name" value="Dihydropteroate synthase-like"/>
    <property type="match status" value="1"/>
</dbReference>
<dbReference type="InterPro" id="IPR011005">
    <property type="entry name" value="Dihydropteroate_synth-like_sf"/>
</dbReference>
<feature type="domain" description="Pterin-binding" evidence="4">
    <location>
        <begin position="1"/>
        <end position="246"/>
    </location>
</feature>
<dbReference type="Pfam" id="PF00809">
    <property type="entry name" value="Pterin_bind"/>
    <property type="match status" value="1"/>
</dbReference>
<sequence>MIIIGEKLNGAIPVVQKAILERDADFIIARAKAQADAGAHYLDLCAGTEPDRETEDLRWLIRVVQDTVDIPLCIDSPSPRCIESVFPLVKGPGIINSISGEGEKCAVLLPLLQDNDWQVIGLTCSDDHGIPKDTETKIAITQSLVEAAAAYGVKPERIHIDPCVLALATEGQSLLNFERDIAGIRRCYPTIHITSGLSNISFGLPKRKMINRTFFALAMAAGMDSAVMDPTDADMQEALLVTTALLGQDRFCKNYSRYFRKKV</sequence>
<protein>
    <submittedName>
        <fullName evidence="5">5-methyltetrahydrofolate--homocysteine methyltransferase</fullName>
    </submittedName>
</protein>
<dbReference type="PANTHER" id="PTHR45833">
    <property type="entry name" value="METHIONINE SYNTHASE"/>
    <property type="match status" value="1"/>
</dbReference>
<dbReference type="InterPro" id="IPR050554">
    <property type="entry name" value="Met_Synthase/Corrinoid"/>
</dbReference>
<accession>A0A1H4CKG1</accession>
<dbReference type="GO" id="GO:0042558">
    <property type="term" value="P:pteridine-containing compound metabolic process"/>
    <property type="evidence" value="ECO:0007669"/>
    <property type="project" value="InterPro"/>
</dbReference>
<dbReference type="Proteomes" id="UP000199394">
    <property type="component" value="Unassembled WGS sequence"/>
</dbReference>
<dbReference type="OrthoDB" id="358252at2"/>
<dbReference type="AlphaFoldDB" id="A0A1H4CKG1"/>
<dbReference type="RefSeq" id="WP_090308137.1">
    <property type="nucleotide sequence ID" value="NZ_FNRK01000016.1"/>
</dbReference>
<evidence type="ECO:0000259" key="4">
    <source>
        <dbReference type="PROSITE" id="PS50972"/>
    </source>
</evidence>
<dbReference type="GO" id="GO:0008705">
    <property type="term" value="F:methionine synthase activity"/>
    <property type="evidence" value="ECO:0007669"/>
    <property type="project" value="TreeGrafter"/>
</dbReference>
<evidence type="ECO:0000256" key="3">
    <source>
        <dbReference type="ARBA" id="ARBA00022679"/>
    </source>
</evidence>
<dbReference type="GO" id="GO:0032259">
    <property type="term" value="P:methylation"/>
    <property type="evidence" value="ECO:0007669"/>
    <property type="project" value="UniProtKB-KW"/>
</dbReference>
<evidence type="ECO:0000313" key="6">
    <source>
        <dbReference type="Proteomes" id="UP000199394"/>
    </source>
</evidence>
<keyword evidence="2 5" id="KW-0489">Methyltransferase</keyword>
<gene>
    <name evidence="5" type="ORF">SAMN04515656_1166</name>
</gene>
<evidence type="ECO:0000256" key="1">
    <source>
        <dbReference type="ARBA" id="ARBA00010398"/>
    </source>
</evidence>
<dbReference type="NCBIfam" id="NF005719">
    <property type="entry name" value="PRK07535.1"/>
    <property type="match status" value="1"/>
</dbReference>
<keyword evidence="6" id="KW-1185">Reference proteome</keyword>
<evidence type="ECO:0000313" key="5">
    <source>
        <dbReference type="EMBL" id="SEA60818.1"/>
    </source>
</evidence>
<name>A0A1H4CKG1_9FIRM</name>
<keyword evidence="3 5" id="KW-0808">Transferase</keyword>
<dbReference type="PROSITE" id="PS50972">
    <property type="entry name" value="PTERIN_BINDING"/>
    <property type="match status" value="1"/>
</dbReference>
<proteinExistence type="inferred from homology"/>
<dbReference type="GO" id="GO:0005829">
    <property type="term" value="C:cytosol"/>
    <property type="evidence" value="ECO:0007669"/>
    <property type="project" value="TreeGrafter"/>
</dbReference>
<reference evidence="5 6" key="1">
    <citation type="submission" date="2016-10" db="EMBL/GenBank/DDBJ databases">
        <authorList>
            <person name="de Groot N.N."/>
        </authorList>
    </citation>
    <scope>NUCLEOTIDE SEQUENCE [LARGE SCALE GENOMIC DNA]</scope>
    <source>
        <strain evidence="5 6">SR12</strain>
    </source>
</reference>
<dbReference type="STRING" id="81409.SAMN04515656_1166"/>
<evidence type="ECO:0000256" key="2">
    <source>
        <dbReference type="ARBA" id="ARBA00022603"/>
    </source>
</evidence>